<reference evidence="9 10" key="1">
    <citation type="submission" date="2020-08" db="EMBL/GenBank/DDBJ databases">
        <title>A Genomic Blueprint of the Chicken Gut Microbiome.</title>
        <authorList>
            <person name="Gilroy R."/>
            <person name="Ravi A."/>
            <person name="Getino M."/>
            <person name="Pursley I."/>
            <person name="Horton D.L."/>
            <person name="Alikhan N.-F."/>
            <person name="Baker D."/>
            <person name="Gharbi K."/>
            <person name="Hall N."/>
            <person name="Watson M."/>
            <person name="Adriaenssens E.M."/>
            <person name="Foster-Nyarko E."/>
            <person name="Jarju S."/>
            <person name="Secka A."/>
            <person name="Antonio M."/>
            <person name="Oren A."/>
            <person name="Chaudhuri R."/>
            <person name="La Ragione R.M."/>
            <person name="Hildebrand F."/>
            <person name="Pallen M.J."/>
        </authorList>
    </citation>
    <scope>NUCLEOTIDE SEQUENCE [LARGE SCALE GENOMIC DNA]</scope>
    <source>
        <strain evidence="9 10">Sa2CVA6</strain>
    </source>
</reference>
<dbReference type="Pfam" id="PF00213">
    <property type="entry name" value="OSCP"/>
    <property type="match status" value="1"/>
</dbReference>
<keyword evidence="2 8" id="KW-0813">Transport</keyword>
<keyword evidence="7 8" id="KW-0066">ATP synthesis</keyword>
<evidence type="ECO:0000256" key="3">
    <source>
        <dbReference type="ARBA" id="ARBA00022781"/>
    </source>
</evidence>
<proteinExistence type="inferred from homology"/>
<evidence type="ECO:0000256" key="1">
    <source>
        <dbReference type="ARBA" id="ARBA00004370"/>
    </source>
</evidence>
<dbReference type="InterPro" id="IPR026015">
    <property type="entry name" value="ATP_synth_OSCP/delta_N_sf"/>
</dbReference>
<protein>
    <recommendedName>
        <fullName evidence="8">ATP synthase subunit delta</fullName>
    </recommendedName>
    <alternativeName>
        <fullName evidence="8">ATP synthase F(1) sector subunit delta</fullName>
    </alternativeName>
    <alternativeName>
        <fullName evidence="8">F-type ATPase subunit delta</fullName>
        <shortName evidence="8">F-ATPase subunit delta</shortName>
    </alternativeName>
</protein>
<evidence type="ECO:0000256" key="2">
    <source>
        <dbReference type="ARBA" id="ARBA00022448"/>
    </source>
</evidence>
<dbReference type="NCBIfam" id="TIGR01145">
    <property type="entry name" value="ATP_synt_delta"/>
    <property type="match status" value="1"/>
</dbReference>
<dbReference type="NCBIfam" id="NF004402">
    <property type="entry name" value="PRK05758.2-2"/>
    <property type="match status" value="1"/>
</dbReference>
<evidence type="ECO:0000256" key="4">
    <source>
        <dbReference type="ARBA" id="ARBA00023065"/>
    </source>
</evidence>
<keyword evidence="8" id="KW-1003">Cell membrane</keyword>
<dbReference type="Proteomes" id="UP000634919">
    <property type="component" value="Unassembled WGS sequence"/>
</dbReference>
<organism evidence="9 10">
    <name type="scientific">Comamonas avium</name>
    <dbReference type="NCBI Taxonomy" id="2762231"/>
    <lineage>
        <taxon>Bacteria</taxon>
        <taxon>Pseudomonadati</taxon>
        <taxon>Pseudomonadota</taxon>
        <taxon>Betaproteobacteria</taxon>
        <taxon>Burkholderiales</taxon>
        <taxon>Comamonadaceae</taxon>
        <taxon>Comamonas</taxon>
    </lineage>
</organism>
<gene>
    <name evidence="8" type="primary">atpH</name>
    <name evidence="9" type="ORF">H9646_04585</name>
</gene>
<dbReference type="PANTHER" id="PTHR11910">
    <property type="entry name" value="ATP SYNTHASE DELTA CHAIN"/>
    <property type="match status" value="1"/>
</dbReference>
<comment type="caution">
    <text evidence="9">The sequence shown here is derived from an EMBL/GenBank/DDBJ whole genome shotgun (WGS) entry which is preliminary data.</text>
</comment>
<dbReference type="Gene3D" id="1.10.520.20">
    <property type="entry name" value="N-terminal domain of the delta subunit of the F1F0-ATP synthase"/>
    <property type="match status" value="1"/>
</dbReference>
<keyword evidence="10" id="KW-1185">Reference proteome</keyword>
<comment type="similarity">
    <text evidence="8">Belongs to the ATPase delta chain family.</text>
</comment>
<keyword evidence="4 8" id="KW-0406">Ion transport</keyword>
<evidence type="ECO:0000256" key="8">
    <source>
        <dbReference type="HAMAP-Rule" id="MF_01416"/>
    </source>
</evidence>
<evidence type="ECO:0000256" key="6">
    <source>
        <dbReference type="ARBA" id="ARBA00023196"/>
    </source>
</evidence>
<accession>A0ABR8S8F4</accession>
<comment type="function">
    <text evidence="8">F(1)F(0) ATP synthase produces ATP from ADP in the presence of a proton or sodium gradient. F-type ATPases consist of two structural domains, F(1) containing the extramembraneous catalytic core and F(0) containing the membrane proton channel, linked together by a central stalk and a peripheral stalk. During catalysis, ATP synthesis in the catalytic domain of F(1) is coupled via a rotary mechanism of the central stalk subunits to proton translocation.</text>
</comment>
<dbReference type="InterPro" id="IPR000711">
    <property type="entry name" value="ATPase_OSCP/dsu"/>
</dbReference>
<evidence type="ECO:0000313" key="9">
    <source>
        <dbReference type="EMBL" id="MBD7959752.1"/>
    </source>
</evidence>
<keyword evidence="3 8" id="KW-0375">Hydrogen ion transport</keyword>
<dbReference type="PRINTS" id="PR00125">
    <property type="entry name" value="ATPASEDELTA"/>
</dbReference>
<dbReference type="EMBL" id="JACSQK010000002">
    <property type="protein sequence ID" value="MBD7959752.1"/>
    <property type="molecule type" value="Genomic_DNA"/>
</dbReference>
<dbReference type="SUPFAM" id="SSF47928">
    <property type="entry name" value="N-terminal domain of the delta subunit of the F1F0-ATP synthase"/>
    <property type="match status" value="1"/>
</dbReference>
<comment type="function">
    <text evidence="8">This protein is part of the stalk that links CF(0) to CF(1). It either transmits conformational changes from CF(0) to CF(1) or is implicated in proton conduction.</text>
</comment>
<keyword evidence="5 8" id="KW-0472">Membrane</keyword>
<evidence type="ECO:0000256" key="7">
    <source>
        <dbReference type="ARBA" id="ARBA00023310"/>
    </source>
</evidence>
<sequence>MAELATIARPYAEALFKASSVPGVDLNSTVAWVEELAAIAANPQLRQLADSPKVTVEQVLGVITGVARSALPDAARNFLRVIIENGRLDALPEVAVQFRGIVNRLNGSSDAVVVSAFPIEEAALNDISTALEKRFGRKLNLSVEIDASLIGGVRVVVGDEVLDTSVKARLEQMKAALTA</sequence>
<name>A0ABR8S8F4_9BURK</name>
<evidence type="ECO:0000256" key="5">
    <source>
        <dbReference type="ARBA" id="ARBA00023136"/>
    </source>
</evidence>
<dbReference type="HAMAP" id="MF_01416">
    <property type="entry name" value="ATP_synth_delta_bact"/>
    <property type="match status" value="1"/>
</dbReference>
<dbReference type="RefSeq" id="WP_191722149.1">
    <property type="nucleotide sequence ID" value="NZ_JACSQK010000002.1"/>
</dbReference>
<evidence type="ECO:0000313" key="10">
    <source>
        <dbReference type="Proteomes" id="UP000634919"/>
    </source>
</evidence>
<comment type="subcellular location">
    <subcellularLocation>
        <location evidence="8">Cell membrane</location>
        <topology evidence="8">Peripheral membrane protein</topology>
    </subcellularLocation>
    <subcellularLocation>
        <location evidence="1">Membrane</location>
    </subcellularLocation>
</comment>
<keyword evidence="6 8" id="KW-0139">CF(1)</keyword>